<dbReference type="Proteomes" id="UP001059893">
    <property type="component" value="Unassembled WGS sequence"/>
</dbReference>
<dbReference type="PROSITE" id="PS51455">
    <property type="entry name" value="PIPK"/>
    <property type="match status" value="1"/>
</dbReference>
<keyword evidence="7" id="KW-0547">Nucleotide-binding</keyword>
<comment type="caution">
    <text evidence="11">The sequence shown here is derived from an EMBL/GenBank/DDBJ whole genome shotgun (WGS) entry which is preliminary data.</text>
</comment>
<dbReference type="InterPro" id="IPR027483">
    <property type="entry name" value="PInositol-4-P-4/5-kinase_C_sf"/>
</dbReference>
<dbReference type="PANTHER" id="PTHR32385:SF20">
    <property type="entry name" value="MANNOSYL PHOSPHORYLINOSITOL CERAMIDE SYNTHASE CSH1-RELATED"/>
    <property type="match status" value="1"/>
</dbReference>
<evidence type="ECO:0000256" key="7">
    <source>
        <dbReference type="PROSITE-ProRule" id="PRU00781"/>
    </source>
</evidence>
<comment type="subcellular location">
    <subcellularLocation>
        <location evidence="1">Membrane</location>
    </subcellularLocation>
</comment>
<gene>
    <name evidence="11" type="ORF">MCOR33_003081</name>
</gene>
<evidence type="ECO:0000256" key="9">
    <source>
        <dbReference type="SAM" id="Phobius"/>
    </source>
</evidence>
<keyword evidence="5 9" id="KW-1133">Transmembrane helix</keyword>
<feature type="domain" description="PIPK" evidence="10">
    <location>
        <begin position="45"/>
        <end position="396"/>
    </location>
</feature>
<evidence type="ECO:0000256" key="3">
    <source>
        <dbReference type="ARBA" id="ARBA00022679"/>
    </source>
</evidence>
<evidence type="ECO:0000256" key="2">
    <source>
        <dbReference type="ARBA" id="ARBA00009003"/>
    </source>
</evidence>
<keyword evidence="4 9" id="KW-0812">Transmembrane</keyword>
<dbReference type="InterPro" id="IPR007577">
    <property type="entry name" value="GlycoTrfase_DXD_sugar-bd_CS"/>
</dbReference>
<evidence type="ECO:0000256" key="4">
    <source>
        <dbReference type="ARBA" id="ARBA00022692"/>
    </source>
</evidence>
<evidence type="ECO:0000256" key="8">
    <source>
        <dbReference type="SAM" id="Coils"/>
    </source>
</evidence>
<dbReference type="SMART" id="SM00330">
    <property type="entry name" value="PIPKc"/>
    <property type="match status" value="1"/>
</dbReference>
<comment type="similarity">
    <text evidence="2">Belongs to the glycosyltransferase 32 family.</text>
</comment>
<dbReference type="Gene3D" id="3.30.810.10">
    <property type="entry name" value="2-Layer Sandwich"/>
    <property type="match status" value="1"/>
</dbReference>
<keyword evidence="7" id="KW-0418">Kinase</keyword>
<dbReference type="InterPro" id="IPR002498">
    <property type="entry name" value="PInositol-4-P-4/5-kinase_core"/>
</dbReference>
<dbReference type="InterPro" id="IPR029044">
    <property type="entry name" value="Nucleotide-diphossugar_trans"/>
</dbReference>
<sequence length="777" mass="89152">MRKSRSARWTSLMLFAASGHKLRSDDVTHIVCDLHKKNRVCSNNEQQSIIASFSIIDAAQMNIRSSLISASIQEAVSSPSDATPRRNKLFRLLFWIIEFLSLLRLRLTRYRHADFRALRKHVWKLDEDEYLGSFQPGAGALKPVGDLGYSGSTFFTTANSKYLIKSLPRRFEHQFFTHDLLEPYIGHMRANPHSLLVRIADMVFTPQATLGGILGTAPTHHIVMENLMYGKQGDGWETYDLKPNDYFFPERDIMDGALVPNSVLDKLVDEFKDKVKVTAEQKAQLLNNLEKDTDLLSRNNAIDYSLFLVRYPADAEASVISSDADAWRTGMKDRQGKWVYRVVVLDFFWARHKFHARAMTGLVKLFNKVAHRGPMSITANPSEYRERFLGMVQTDILTTDFSDPMRAHLPHRRRVLTWLGYAISAGVIFWLLYIVVRLLAFAQLFGKLGPHAGIAVTQSQVLEAHANHAEPVIPRIIHQIYHNWKDPTSKQLPEDWEAARQTCIDKNPGWDVKVGASSQQSISRPSRLTCCQIWHSQDSLAFIANEYPWFLSTYEGYKYPIQRVDVMRYFLVRKYGGIYIDLDNGCEASLEPFRSLPAFTTDGGLGALSNNIIGAQPEHPWTRMLTENLEAYNWNWLLPYARVMYNSGQWYLTAMWEQYHARLREGSVAPYPGSNWAKLHRVMMDEREGADRWVFWNHAGHGGTWGAGDDWFWAWLGRHWIEAVVEAIAAVVALLTSFACCLKCARRRRLRRIVDRGYKYAKVEDDVDVELLGGRYC</sequence>
<proteinExistence type="inferred from homology"/>
<reference evidence="11" key="1">
    <citation type="submission" date="2021-01" db="EMBL/GenBank/DDBJ databases">
        <title>Deciphering the adaptive evolutionary patterns associated with biogeogrpahic diversity in the finger millet blast pathogen Magnaporthe oryzae in Eastern Africa.</title>
        <authorList>
            <person name="Onyema G."/>
            <person name="Shittu T.A."/>
            <person name="Dodsworth S."/>
            <person name="Devilliers S."/>
            <person name="Muthumeenakshi S."/>
            <person name="Sreenivasaprasad S."/>
        </authorList>
    </citation>
    <scope>NUCLEOTIDE SEQUENCE</scope>
    <source>
        <strain evidence="11">D15/s37</strain>
    </source>
</reference>
<name>A0ABQ8NSC4_PYRGI</name>
<evidence type="ECO:0000313" key="11">
    <source>
        <dbReference type="EMBL" id="KAI6301406.1"/>
    </source>
</evidence>
<dbReference type="EMBL" id="JABSND010000038">
    <property type="protein sequence ID" value="KAI6301406.1"/>
    <property type="molecule type" value="Genomic_DNA"/>
</dbReference>
<dbReference type="SUPFAM" id="SSF56104">
    <property type="entry name" value="SAICAR synthase-like"/>
    <property type="match status" value="1"/>
</dbReference>
<accession>A0ABQ8NSC4</accession>
<evidence type="ECO:0000256" key="6">
    <source>
        <dbReference type="ARBA" id="ARBA00023136"/>
    </source>
</evidence>
<evidence type="ECO:0000313" key="12">
    <source>
        <dbReference type="Proteomes" id="UP001059893"/>
    </source>
</evidence>
<keyword evidence="12" id="KW-1185">Reference proteome</keyword>
<keyword evidence="7" id="KW-0067">ATP-binding</keyword>
<feature type="transmembrane region" description="Helical" evidence="9">
    <location>
        <begin position="720"/>
        <end position="742"/>
    </location>
</feature>
<feature type="transmembrane region" description="Helical" evidence="9">
    <location>
        <begin position="415"/>
        <end position="436"/>
    </location>
</feature>
<evidence type="ECO:0000259" key="10">
    <source>
        <dbReference type="PROSITE" id="PS51455"/>
    </source>
</evidence>
<dbReference type="SUPFAM" id="SSF53448">
    <property type="entry name" value="Nucleotide-diphospho-sugar transferases"/>
    <property type="match status" value="1"/>
</dbReference>
<keyword evidence="8" id="KW-0175">Coiled coil</keyword>
<dbReference type="Pfam" id="PF04488">
    <property type="entry name" value="Gly_transf_sug"/>
    <property type="match status" value="1"/>
</dbReference>
<keyword evidence="3 7" id="KW-0808">Transferase</keyword>
<dbReference type="Gene3D" id="3.30.800.10">
    <property type="entry name" value="Phosphatidylinositol Phosphate Kinase II Beta"/>
    <property type="match status" value="1"/>
</dbReference>
<organism evidence="11 12">
    <name type="scientific">Pyricularia grisea</name>
    <name type="common">Crabgrass-specific blast fungus</name>
    <name type="synonym">Magnaporthe grisea</name>
    <dbReference type="NCBI Taxonomy" id="148305"/>
    <lineage>
        <taxon>Eukaryota</taxon>
        <taxon>Fungi</taxon>
        <taxon>Dikarya</taxon>
        <taxon>Ascomycota</taxon>
        <taxon>Pezizomycotina</taxon>
        <taxon>Sordariomycetes</taxon>
        <taxon>Sordariomycetidae</taxon>
        <taxon>Magnaporthales</taxon>
        <taxon>Pyriculariaceae</taxon>
        <taxon>Pyricularia</taxon>
    </lineage>
</organism>
<evidence type="ECO:0000256" key="5">
    <source>
        <dbReference type="ARBA" id="ARBA00022989"/>
    </source>
</evidence>
<evidence type="ECO:0000256" key="1">
    <source>
        <dbReference type="ARBA" id="ARBA00004370"/>
    </source>
</evidence>
<feature type="coiled-coil region" evidence="8">
    <location>
        <begin position="268"/>
        <end position="299"/>
    </location>
</feature>
<dbReference type="Pfam" id="PF01504">
    <property type="entry name" value="PIP5K"/>
    <property type="match status" value="1"/>
</dbReference>
<protein>
    <recommendedName>
        <fullName evidence="10">PIPK domain-containing protein</fullName>
    </recommendedName>
</protein>
<dbReference type="InterPro" id="IPR051706">
    <property type="entry name" value="Glycosyltransferase_domain"/>
</dbReference>
<dbReference type="Gene3D" id="3.90.550.20">
    <property type="match status" value="1"/>
</dbReference>
<keyword evidence="6 9" id="KW-0472">Membrane</keyword>
<dbReference type="InterPro" id="IPR027484">
    <property type="entry name" value="PInositol-4-P-5-kinase_N"/>
</dbReference>
<dbReference type="PANTHER" id="PTHR32385">
    <property type="entry name" value="MANNOSYL PHOSPHORYLINOSITOL CERAMIDE SYNTHASE"/>
    <property type="match status" value="1"/>
</dbReference>